<accession>A0A5S4EL54</accession>
<dbReference type="AlphaFoldDB" id="A0A5S4EL54"/>
<evidence type="ECO:0000313" key="2">
    <source>
        <dbReference type="Proteomes" id="UP000306324"/>
    </source>
</evidence>
<name>A0A5S4EL54_9PROT</name>
<evidence type="ECO:0000313" key="1">
    <source>
        <dbReference type="EMBL" id="TMQ76082.1"/>
    </source>
</evidence>
<proteinExistence type="predicted"/>
<reference evidence="1 2" key="1">
    <citation type="submission" date="2019-04" db="EMBL/GenBank/DDBJ databases">
        <title>A novel phosphate-accumulating bacterium identified in bioreactor for phosphate removal from wastewater.</title>
        <authorList>
            <person name="Kotlyarov R.Y."/>
            <person name="Beletsky A.V."/>
            <person name="Kallistova A.Y."/>
            <person name="Dorofeev A.G."/>
            <person name="Nikolaev Y.Y."/>
            <person name="Pimenov N.V."/>
            <person name="Ravin N.V."/>
            <person name="Mardanov A.V."/>
        </authorList>
    </citation>
    <scope>NUCLEOTIDE SEQUENCE [LARGE SCALE GENOMIC DNA]</scope>
    <source>
        <strain evidence="1 2">Bin19</strain>
    </source>
</reference>
<dbReference type="EMBL" id="SWAD01000064">
    <property type="protein sequence ID" value="TMQ76082.1"/>
    <property type="molecule type" value="Genomic_DNA"/>
</dbReference>
<organism evidence="1 2">
    <name type="scientific">Candidatus Accumulibacter phosphatis</name>
    <dbReference type="NCBI Taxonomy" id="327160"/>
    <lineage>
        <taxon>Bacteria</taxon>
        <taxon>Pseudomonadati</taxon>
        <taxon>Pseudomonadota</taxon>
        <taxon>Betaproteobacteria</taxon>
        <taxon>Candidatus Accumulibacter</taxon>
    </lineage>
</organism>
<comment type="caution">
    <text evidence="1">The sequence shown here is derived from an EMBL/GenBank/DDBJ whole genome shotgun (WGS) entry which is preliminary data.</text>
</comment>
<gene>
    <name evidence="1" type="ORF">ACCUM_0140</name>
</gene>
<dbReference type="Proteomes" id="UP000306324">
    <property type="component" value="Unassembled WGS sequence"/>
</dbReference>
<keyword evidence="2" id="KW-1185">Reference proteome</keyword>
<sequence>MQESLVLALARYFGQDRFSSPSLVPHVASLAPESVQRAARYSGLVLRQDSPRWKEVEALADTHSANFGEYVQIFGIFEQAHKARVAKVEQMYLQLANLTPLELLAYTSLYAFEHLIPGILEGTQASGGGNVQEAWNAIEDILAWKLATCDPASLRMNDRTIGTSLGTHLSPFLFPSREGPPPRSDLYSAFSTLVDAQVELNSFVAGSADAFCYNDTIRFVMLGERLEIVETDATGIADWHRDGDKLTRLHQYWLYRGMAALMKSPDTLALVGPEHLEANLQAFAKAMGTWQQLQEVYGVAEHVQTEAGSKVDVFRSLLAIELMTAFFIEDFLRPYQEYLGQFGHPWIALGRLAFGGLTQVEMQNRLPITWSDKTAKIAKITPWTVSSDYPRGQEQAAEAILDFWTSDWVTLADQLRRGDACLRPRLHERPMLKMGRHLFELPWMVAVQNNATAAVNNLRRLGARRGDARDETRRIEQRLAALFAQRGFQVLVSYELPSLSADANDVEEIDLLCARDGRLLVLEIKSTYLRQSVKEAWTHRHVTLRKAGRQLNRKVTAVRRALEHGESLQQALALEADCMPEIAAWIVDTSIESDHQRFNGFLKVSLEEVVIALRDDRQWLNDPDGLFQTGKASGTSFMCDSDRADFASLYPDGFSAKRFVEVIESAAVWNFLDGKSVR</sequence>
<protein>
    <recommendedName>
        <fullName evidence="3">NERD domain-containing protein</fullName>
    </recommendedName>
</protein>
<evidence type="ECO:0008006" key="3">
    <source>
        <dbReference type="Google" id="ProtNLM"/>
    </source>
</evidence>